<proteinExistence type="predicted"/>
<reference evidence="1" key="1">
    <citation type="submission" date="2021-09" db="EMBL/GenBank/DDBJ databases">
        <title>The genome of Mauremys mutica provides insights into the evolution of semi-aquatic lifestyle.</title>
        <authorList>
            <person name="Gong S."/>
            <person name="Gao Y."/>
        </authorList>
    </citation>
    <scope>NUCLEOTIDE SEQUENCE</scope>
    <source>
        <strain evidence="1">MM-2020</strain>
        <tissue evidence="1">Muscle</tissue>
    </source>
</reference>
<organism evidence="1 2">
    <name type="scientific">Mauremys mutica</name>
    <name type="common">yellowpond turtle</name>
    <dbReference type="NCBI Taxonomy" id="74926"/>
    <lineage>
        <taxon>Eukaryota</taxon>
        <taxon>Metazoa</taxon>
        <taxon>Chordata</taxon>
        <taxon>Craniata</taxon>
        <taxon>Vertebrata</taxon>
        <taxon>Euteleostomi</taxon>
        <taxon>Archelosauria</taxon>
        <taxon>Testudinata</taxon>
        <taxon>Testudines</taxon>
        <taxon>Cryptodira</taxon>
        <taxon>Durocryptodira</taxon>
        <taxon>Testudinoidea</taxon>
        <taxon>Geoemydidae</taxon>
        <taxon>Geoemydinae</taxon>
        <taxon>Mauremys</taxon>
    </lineage>
</organism>
<name>A0A9D4B0F7_9SAUR</name>
<dbReference type="EMBL" id="JAHDVG010000466">
    <property type="protein sequence ID" value="KAH1183432.1"/>
    <property type="molecule type" value="Genomic_DNA"/>
</dbReference>
<accession>A0A9D4B0F7</accession>
<sequence length="127" mass="14384">MDPGRNFSRGRFSCREMVIHQKSLQGHVYFDKSLDGNFPGCLPAWLLSSPPGWKFAPSGMPGSWRGGTGRFCKILSKSNFLKTIPPMEIIAELTINSYLEHTHSHSLLEMWNFPWEGISSFPPNSRL</sequence>
<evidence type="ECO:0000313" key="1">
    <source>
        <dbReference type="EMBL" id="KAH1183432.1"/>
    </source>
</evidence>
<evidence type="ECO:0000313" key="2">
    <source>
        <dbReference type="Proteomes" id="UP000827986"/>
    </source>
</evidence>
<comment type="caution">
    <text evidence="1">The sequence shown here is derived from an EMBL/GenBank/DDBJ whole genome shotgun (WGS) entry which is preliminary data.</text>
</comment>
<gene>
    <name evidence="1" type="ORF">KIL84_004924</name>
</gene>
<dbReference type="AlphaFoldDB" id="A0A9D4B0F7"/>
<keyword evidence="2" id="KW-1185">Reference proteome</keyword>
<protein>
    <submittedName>
        <fullName evidence="1">Uncharacterized protein</fullName>
    </submittedName>
</protein>
<dbReference type="Proteomes" id="UP000827986">
    <property type="component" value="Unassembled WGS sequence"/>
</dbReference>